<gene>
    <name evidence="6" type="ORF">CUU66_10425</name>
</gene>
<feature type="domain" description="NlpC/P60" evidence="5">
    <location>
        <begin position="18"/>
        <end position="141"/>
    </location>
</feature>
<comment type="similarity">
    <text evidence="1">Belongs to the peptidase C40 family.</text>
</comment>
<dbReference type="PROSITE" id="PS51935">
    <property type="entry name" value="NLPC_P60"/>
    <property type="match status" value="1"/>
</dbReference>
<dbReference type="PANTHER" id="PTHR47053">
    <property type="entry name" value="MUREIN DD-ENDOPEPTIDASE MEPH-RELATED"/>
    <property type="match status" value="1"/>
</dbReference>
<dbReference type="AlphaFoldDB" id="A0A2N5M6J4"/>
<dbReference type="PANTHER" id="PTHR47053:SF1">
    <property type="entry name" value="MUREIN DD-ENDOPEPTIDASE MEPH-RELATED"/>
    <property type="match status" value="1"/>
</dbReference>
<dbReference type="Gene3D" id="3.90.1720.10">
    <property type="entry name" value="endopeptidase domain like (from Nostoc punctiforme)"/>
    <property type="match status" value="1"/>
</dbReference>
<dbReference type="Pfam" id="PF00877">
    <property type="entry name" value="NLPC_P60"/>
    <property type="match status" value="1"/>
</dbReference>
<accession>A0A2N5M6J4</accession>
<dbReference type="GO" id="GO:0008234">
    <property type="term" value="F:cysteine-type peptidase activity"/>
    <property type="evidence" value="ECO:0007669"/>
    <property type="project" value="UniProtKB-KW"/>
</dbReference>
<dbReference type="InterPro" id="IPR038765">
    <property type="entry name" value="Papain-like_cys_pep_sf"/>
</dbReference>
<evidence type="ECO:0000313" key="7">
    <source>
        <dbReference type="Proteomes" id="UP000234748"/>
    </source>
</evidence>
<comment type="caution">
    <text evidence="6">The sequence shown here is derived from an EMBL/GenBank/DDBJ whole genome shotgun (WGS) entry which is preliminary data.</text>
</comment>
<dbReference type="InterPro" id="IPR051202">
    <property type="entry name" value="Peptidase_C40"/>
</dbReference>
<keyword evidence="7" id="KW-1185">Reference proteome</keyword>
<dbReference type="SUPFAM" id="SSF54001">
    <property type="entry name" value="Cysteine proteinases"/>
    <property type="match status" value="1"/>
</dbReference>
<keyword evidence="2" id="KW-0645">Protease</keyword>
<keyword evidence="3" id="KW-0378">Hydrolase</keyword>
<evidence type="ECO:0000256" key="2">
    <source>
        <dbReference type="ARBA" id="ARBA00022670"/>
    </source>
</evidence>
<evidence type="ECO:0000313" key="6">
    <source>
        <dbReference type="EMBL" id="PLT29986.1"/>
    </source>
</evidence>
<evidence type="ECO:0000256" key="1">
    <source>
        <dbReference type="ARBA" id="ARBA00007074"/>
    </source>
</evidence>
<keyword evidence="4" id="KW-0788">Thiol protease</keyword>
<dbReference type="EMBL" id="PGUY01000031">
    <property type="protein sequence ID" value="PLT29986.1"/>
    <property type="molecule type" value="Genomic_DNA"/>
</dbReference>
<protein>
    <submittedName>
        <fullName evidence="6">NlpC/P60 family protein</fullName>
    </submittedName>
</protein>
<evidence type="ECO:0000256" key="3">
    <source>
        <dbReference type="ARBA" id="ARBA00022801"/>
    </source>
</evidence>
<dbReference type="InterPro" id="IPR000064">
    <property type="entry name" value="NLP_P60_dom"/>
</dbReference>
<organism evidence="6 7">
    <name type="scientific">Peribacillus deserti</name>
    <dbReference type="NCBI Taxonomy" id="673318"/>
    <lineage>
        <taxon>Bacteria</taxon>
        <taxon>Bacillati</taxon>
        <taxon>Bacillota</taxon>
        <taxon>Bacilli</taxon>
        <taxon>Bacillales</taxon>
        <taxon>Bacillaceae</taxon>
        <taxon>Peribacillus</taxon>
    </lineage>
</organism>
<proteinExistence type="inferred from homology"/>
<dbReference type="GO" id="GO:0006508">
    <property type="term" value="P:proteolysis"/>
    <property type="evidence" value="ECO:0007669"/>
    <property type="project" value="UniProtKB-KW"/>
</dbReference>
<reference evidence="6 7" key="1">
    <citation type="submission" date="2017-11" db="EMBL/GenBank/DDBJ databases">
        <title>Comparitive Functional Genomics of Dry Heat Resistant strains isolated from the Viking Spacecraft.</title>
        <authorList>
            <person name="Seuylemezian A."/>
            <person name="Cooper K."/>
            <person name="Vaishampayan P."/>
        </authorList>
    </citation>
    <scope>NUCLEOTIDE SEQUENCE [LARGE SCALE GENOMIC DNA]</scope>
    <source>
        <strain evidence="6 7">V1-29</strain>
    </source>
</reference>
<evidence type="ECO:0000259" key="5">
    <source>
        <dbReference type="PROSITE" id="PS51935"/>
    </source>
</evidence>
<sequence length="144" mass="15769">MAIAIMFGAFTPKAQASVSWGQEVTAVGNLYIKSPYKWGGKTPKGFDASGYTQYVFKKSAAKINLPASSKNQFKVGKAVKQKDLQEGDLVFFKTNGKDVSFVGIYLSKGQFLAVTVSKGVSVQNMSSKYWKDKYAGAKRVLPKY</sequence>
<dbReference type="Proteomes" id="UP000234748">
    <property type="component" value="Unassembled WGS sequence"/>
</dbReference>
<evidence type="ECO:0000256" key="4">
    <source>
        <dbReference type="ARBA" id="ARBA00022807"/>
    </source>
</evidence>
<dbReference type="OrthoDB" id="9813368at2"/>
<name>A0A2N5M6J4_9BACI</name>